<keyword evidence="2" id="KW-0378">Hydrolase</keyword>
<dbReference type="GO" id="GO:0009143">
    <property type="term" value="P:nucleoside triphosphate catabolic process"/>
    <property type="evidence" value="ECO:0007669"/>
    <property type="project" value="InterPro"/>
</dbReference>
<keyword evidence="4" id="KW-1185">Reference proteome</keyword>
<gene>
    <name evidence="3" type="ORF">SSLN_LOCUS19296</name>
</gene>
<dbReference type="InterPro" id="IPR002637">
    <property type="entry name" value="RdgB/HAM1"/>
</dbReference>
<dbReference type="GO" id="GO:0005737">
    <property type="term" value="C:cytoplasm"/>
    <property type="evidence" value="ECO:0007669"/>
    <property type="project" value="TreeGrafter"/>
</dbReference>
<reference evidence="3 4" key="2">
    <citation type="submission" date="2018-11" db="EMBL/GenBank/DDBJ databases">
        <authorList>
            <consortium name="Pathogen Informatics"/>
        </authorList>
    </citation>
    <scope>NUCLEOTIDE SEQUENCE [LARGE SCALE GENOMIC DNA]</scope>
    <source>
        <strain evidence="3 4">NST_G2</strain>
    </source>
</reference>
<dbReference type="Proteomes" id="UP000275846">
    <property type="component" value="Unassembled WGS sequence"/>
</dbReference>
<reference evidence="5" key="1">
    <citation type="submission" date="2016-06" db="UniProtKB">
        <authorList>
            <consortium name="WormBaseParasite"/>
        </authorList>
    </citation>
    <scope>IDENTIFICATION</scope>
</reference>
<comment type="similarity">
    <text evidence="1">Belongs to the HAM1 NTPase family.</text>
</comment>
<dbReference type="PANTHER" id="PTHR11067:SF9">
    <property type="entry name" value="INOSINE TRIPHOSPHATE PYROPHOSPHATASE"/>
    <property type="match status" value="1"/>
</dbReference>
<evidence type="ECO:0000313" key="5">
    <source>
        <dbReference type="WBParaSite" id="SSLN_0002002301-mRNA-1"/>
    </source>
</evidence>
<sequence>MRSRETSTPCARKGCKYPFTEEAIFCSACKGSYHPTCSDLTPEAFKLSLQTAHAWKCENCLKFDATGDPVQPNKSYIITYVTSNPNKLRETLEILGEQYSTLFKSLDIDLPEYQGTAEEIAILKCRFAAEQIDGPVLVEDTGLGFDALKGLPGPYIKWFLKAVGAEGALGASDTNPDQKVLYHFQVKAISHLGYRCPFSPLGSDIFEFTH</sequence>
<dbReference type="SUPFAM" id="SSF52972">
    <property type="entry name" value="ITPase-like"/>
    <property type="match status" value="1"/>
</dbReference>
<dbReference type="Gene3D" id="3.30.40.10">
    <property type="entry name" value="Zinc/RING finger domain, C3HC4 (zinc finger)"/>
    <property type="match status" value="1"/>
</dbReference>
<dbReference type="PANTHER" id="PTHR11067">
    <property type="entry name" value="INOSINE TRIPHOSPHATE PYROPHOSPHATASE/HAM1 PROTEIN"/>
    <property type="match status" value="1"/>
</dbReference>
<accession>A0A183TS48</accession>
<dbReference type="WBParaSite" id="SSLN_0002002301-mRNA-1">
    <property type="protein sequence ID" value="SSLN_0002002301-mRNA-1"/>
    <property type="gene ID" value="SSLN_0002002301"/>
</dbReference>
<dbReference type="GO" id="GO:0047429">
    <property type="term" value="F:nucleoside triphosphate diphosphatase activity"/>
    <property type="evidence" value="ECO:0007669"/>
    <property type="project" value="InterPro"/>
</dbReference>
<dbReference type="EMBL" id="UYSU01046964">
    <property type="protein sequence ID" value="VDM05682.1"/>
    <property type="molecule type" value="Genomic_DNA"/>
</dbReference>
<name>A0A183TS48_SCHSO</name>
<dbReference type="InterPro" id="IPR029001">
    <property type="entry name" value="ITPase-like_fam"/>
</dbReference>
<dbReference type="STRING" id="70667.A0A183TS48"/>
<evidence type="ECO:0000256" key="2">
    <source>
        <dbReference type="ARBA" id="ARBA00022801"/>
    </source>
</evidence>
<dbReference type="OrthoDB" id="6288734at2759"/>
<evidence type="ECO:0000256" key="1">
    <source>
        <dbReference type="ARBA" id="ARBA00008023"/>
    </source>
</evidence>
<dbReference type="AlphaFoldDB" id="A0A183TS48"/>
<dbReference type="SUPFAM" id="SSF57903">
    <property type="entry name" value="FYVE/PHD zinc finger"/>
    <property type="match status" value="1"/>
</dbReference>
<dbReference type="InterPro" id="IPR013083">
    <property type="entry name" value="Znf_RING/FYVE/PHD"/>
</dbReference>
<organism evidence="5">
    <name type="scientific">Schistocephalus solidus</name>
    <name type="common">Tapeworm</name>
    <dbReference type="NCBI Taxonomy" id="70667"/>
    <lineage>
        <taxon>Eukaryota</taxon>
        <taxon>Metazoa</taxon>
        <taxon>Spiralia</taxon>
        <taxon>Lophotrochozoa</taxon>
        <taxon>Platyhelminthes</taxon>
        <taxon>Cestoda</taxon>
        <taxon>Eucestoda</taxon>
        <taxon>Diphyllobothriidea</taxon>
        <taxon>Diphyllobothriidae</taxon>
        <taxon>Schistocephalus</taxon>
    </lineage>
</organism>
<proteinExistence type="inferred from homology"/>
<evidence type="ECO:0000313" key="3">
    <source>
        <dbReference type="EMBL" id="VDM05682.1"/>
    </source>
</evidence>
<dbReference type="Pfam" id="PF01725">
    <property type="entry name" value="Ham1p_like"/>
    <property type="match status" value="1"/>
</dbReference>
<dbReference type="Gene3D" id="3.90.950.10">
    <property type="match status" value="1"/>
</dbReference>
<evidence type="ECO:0000313" key="4">
    <source>
        <dbReference type="Proteomes" id="UP000275846"/>
    </source>
</evidence>
<protein>
    <submittedName>
        <fullName evidence="5">Inosine triphosphate pyrophosphatase</fullName>
    </submittedName>
</protein>
<dbReference type="InterPro" id="IPR011011">
    <property type="entry name" value="Znf_FYVE_PHD"/>
</dbReference>